<feature type="domain" description="RING-CH-type" evidence="15">
    <location>
        <begin position="24"/>
        <end position="85"/>
    </location>
</feature>
<dbReference type="InterPro" id="IPR056521">
    <property type="entry name" value="MARCHF6-like_C"/>
</dbReference>
<evidence type="ECO:0000256" key="9">
    <source>
        <dbReference type="ARBA" id="ARBA00022786"/>
    </source>
</evidence>
<evidence type="ECO:0000256" key="7">
    <source>
        <dbReference type="ARBA" id="ARBA00022723"/>
    </source>
</evidence>
<feature type="compositionally biased region" description="Pro residues" evidence="13">
    <location>
        <begin position="491"/>
        <end position="503"/>
    </location>
</feature>
<dbReference type="FunFam" id="3.30.40.10:FF:000287">
    <property type="entry name" value="RING finger membrane protein"/>
    <property type="match status" value="1"/>
</dbReference>
<keyword evidence="17" id="KW-1185">Reference proteome</keyword>
<dbReference type="GO" id="GO:0005789">
    <property type="term" value="C:endoplasmic reticulum membrane"/>
    <property type="evidence" value="ECO:0007669"/>
    <property type="project" value="TreeGrafter"/>
</dbReference>
<keyword evidence="8" id="KW-0863">Zinc-finger</keyword>
<feature type="compositionally biased region" description="Low complexity" evidence="13">
    <location>
        <begin position="480"/>
        <end position="490"/>
    </location>
</feature>
<feature type="transmembrane region" description="Helical" evidence="14">
    <location>
        <begin position="751"/>
        <end position="775"/>
    </location>
</feature>
<evidence type="ECO:0000256" key="2">
    <source>
        <dbReference type="ARBA" id="ARBA00004141"/>
    </source>
</evidence>
<comment type="subcellular location">
    <subcellularLocation>
        <location evidence="2">Membrane</location>
        <topology evidence="2">Multi-pass membrane protein</topology>
    </subcellularLocation>
</comment>
<keyword evidence="5" id="KW-0808">Transferase</keyword>
<evidence type="ECO:0000259" key="15">
    <source>
        <dbReference type="PROSITE" id="PS51292"/>
    </source>
</evidence>
<keyword evidence="12 14" id="KW-0472">Membrane</keyword>
<dbReference type="OrthoDB" id="264354at2759"/>
<proteinExistence type="predicted"/>
<dbReference type="PROSITE" id="PS51292">
    <property type="entry name" value="ZF_RING_CH"/>
    <property type="match status" value="1"/>
</dbReference>
<evidence type="ECO:0000256" key="4">
    <source>
        <dbReference type="ARBA" id="ARBA00012483"/>
    </source>
</evidence>
<feature type="compositionally biased region" description="Low complexity" evidence="13">
    <location>
        <begin position="504"/>
        <end position="513"/>
    </location>
</feature>
<evidence type="ECO:0000256" key="1">
    <source>
        <dbReference type="ARBA" id="ARBA00000900"/>
    </source>
</evidence>
<keyword evidence="11 14" id="KW-1133">Transmembrane helix</keyword>
<evidence type="ECO:0000256" key="5">
    <source>
        <dbReference type="ARBA" id="ARBA00022679"/>
    </source>
</evidence>
<dbReference type="FunCoup" id="A0A168QPD6">
    <property type="interactions" value="697"/>
</dbReference>
<accession>A0A168QPD6</accession>
<dbReference type="GO" id="GO:0008270">
    <property type="term" value="F:zinc ion binding"/>
    <property type="evidence" value="ECO:0007669"/>
    <property type="project" value="UniProtKB-KW"/>
</dbReference>
<comment type="pathway">
    <text evidence="3">Protein modification; protein ubiquitination.</text>
</comment>
<feature type="transmembrane region" description="Helical" evidence="14">
    <location>
        <begin position="229"/>
        <end position="248"/>
    </location>
</feature>
<dbReference type="PANTHER" id="PTHR13145:SF0">
    <property type="entry name" value="E3 UBIQUITIN-PROTEIN LIGASE MARCHF6"/>
    <property type="match status" value="1"/>
</dbReference>
<evidence type="ECO:0000256" key="12">
    <source>
        <dbReference type="ARBA" id="ARBA00023136"/>
    </source>
</evidence>
<keyword evidence="6 14" id="KW-0812">Transmembrane</keyword>
<protein>
    <recommendedName>
        <fullName evidence="4">RING-type E3 ubiquitin transferase</fullName>
        <ecNumber evidence="4">2.3.2.27</ecNumber>
    </recommendedName>
</protein>
<evidence type="ECO:0000256" key="8">
    <source>
        <dbReference type="ARBA" id="ARBA00022771"/>
    </source>
</evidence>
<feature type="region of interest" description="Disordered" evidence="13">
    <location>
        <begin position="473"/>
        <end position="513"/>
    </location>
</feature>
<evidence type="ECO:0000256" key="13">
    <source>
        <dbReference type="SAM" id="MobiDB-lite"/>
    </source>
</evidence>
<name>A0A168QPD6_ABSGL</name>
<evidence type="ECO:0000256" key="10">
    <source>
        <dbReference type="ARBA" id="ARBA00022833"/>
    </source>
</evidence>
<feature type="transmembrane region" description="Helical" evidence="14">
    <location>
        <begin position="1282"/>
        <end position="1303"/>
    </location>
</feature>
<dbReference type="PANTHER" id="PTHR13145">
    <property type="entry name" value="SSM4 PROTEIN"/>
    <property type="match status" value="1"/>
</dbReference>
<dbReference type="Pfam" id="PF23113">
    <property type="entry name" value="MARCHF6_C"/>
    <property type="match status" value="1"/>
</dbReference>
<feature type="transmembrane region" description="Helical" evidence="14">
    <location>
        <begin position="716"/>
        <end position="739"/>
    </location>
</feature>
<feature type="transmembrane region" description="Helical" evidence="14">
    <location>
        <begin position="795"/>
        <end position="821"/>
    </location>
</feature>
<dbReference type="InterPro" id="IPR011016">
    <property type="entry name" value="Znf_RING-CH"/>
</dbReference>
<evidence type="ECO:0000256" key="11">
    <source>
        <dbReference type="ARBA" id="ARBA00022989"/>
    </source>
</evidence>
<dbReference type="Proteomes" id="UP000078561">
    <property type="component" value="Unassembled WGS sequence"/>
</dbReference>
<comment type="catalytic activity">
    <reaction evidence="1">
        <text>S-ubiquitinyl-[E2 ubiquitin-conjugating enzyme]-L-cysteine + [acceptor protein]-L-lysine = [E2 ubiquitin-conjugating enzyme]-L-cysteine + N(6)-ubiquitinyl-[acceptor protein]-L-lysine.</text>
        <dbReference type="EC" id="2.3.2.27"/>
    </reaction>
</comment>
<evidence type="ECO:0000256" key="3">
    <source>
        <dbReference type="ARBA" id="ARBA00004906"/>
    </source>
</evidence>
<feature type="transmembrane region" description="Helical" evidence="14">
    <location>
        <begin position="1247"/>
        <end position="1270"/>
    </location>
</feature>
<evidence type="ECO:0000313" key="16">
    <source>
        <dbReference type="EMBL" id="SAM05237.1"/>
    </source>
</evidence>
<feature type="transmembrane region" description="Helical" evidence="14">
    <location>
        <begin position="1057"/>
        <end position="1081"/>
    </location>
</feature>
<feature type="transmembrane region" description="Helical" evidence="14">
    <location>
        <begin position="1196"/>
        <end position="1214"/>
    </location>
</feature>
<feature type="transmembrane region" description="Helical" evidence="14">
    <location>
        <begin position="537"/>
        <end position="559"/>
    </location>
</feature>
<evidence type="ECO:0000313" key="17">
    <source>
        <dbReference type="Proteomes" id="UP000078561"/>
    </source>
</evidence>
<reference evidence="16" key="1">
    <citation type="submission" date="2016-04" db="EMBL/GenBank/DDBJ databases">
        <authorList>
            <person name="Evans L.H."/>
            <person name="Alamgir A."/>
            <person name="Owens N."/>
            <person name="Weber N.D."/>
            <person name="Virtaneva K."/>
            <person name="Barbian K."/>
            <person name="Babar A."/>
            <person name="Rosenke K."/>
        </authorList>
    </citation>
    <scope>NUCLEOTIDE SEQUENCE [LARGE SCALE GENOMIC DNA]</scope>
    <source>
        <strain evidence="16">CBS 101.48</strain>
    </source>
</reference>
<dbReference type="SUPFAM" id="SSF57850">
    <property type="entry name" value="RING/U-box"/>
    <property type="match status" value="1"/>
</dbReference>
<dbReference type="GO" id="GO:0061630">
    <property type="term" value="F:ubiquitin protein ligase activity"/>
    <property type="evidence" value="ECO:0007669"/>
    <property type="project" value="UniProtKB-EC"/>
</dbReference>
<keyword evidence="10" id="KW-0862">Zinc</keyword>
<keyword evidence="9" id="KW-0833">Ubl conjugation pathway</keyword>
<feature type="region of interest" description="Disordered" evidence="13">
    <location>
        <begin position="297"/>
        <end position="371"/>
    </location>
</feature>
<dbReference type="CDD" id="cd16702">
    <property type="entry name" value="RING_CH-C4HC3_MARCH6"/>
    <property type="match status" value="1"/>
</dbReference>
<dbReference type="STRING" id="4829.A0A168QPD6"/>
<sequence>MLRLVTEKMPTSLIKSETHSVLCTSPFFKAICRVCRCEGSTEQPLFHPCKCSGSIRYVHQDCLMEWLAHSRKKHCELCEHPYSFTPVYRMDMPDSIPLRLFLLQLVKKLSKLVFIFLRASLVACAWLFILPYFTINVWRFYFWSGQVLSDQILQLQNYSASINHLYPPSSPMLNATTTGFNAMPTQSSFSPSDGSAENSTLSSGVPTQFVVFGQAFTTSDVKTFMADCFEGQVITFVTFVVFVAIFYLREWIVQNIPEEMLDDNIGEPLNPDIEPQEDLIHFDRDEQAPILQGLAALPDENERGDPDSDSSTDAQTPLYMDVDNNSDPGYSRTRTSERGMDNWPPAGPSDIESRQNRRAASEPPISRHRLDMDTNDDFMVWNSANQNIDRRQRAASAEPGLEWYDSLSPFDNHASSSTLHQHSLDNSQRYAQDHFDAFTNYRSPHAHDLYPIEEQQSDDDAQDDRLLHHDQRRDYPALDPRPQQRIQQVPQPEPEPQPVPQPEPQQNNNANNNAEDDILDVLEAVGMRGSLWKLIQSIFLIGLVISSCLGITVWMPYLIGMTFVMADIFDVIRVPFVLTRMVTDPVIERLITLSIDVVWPAAVKAMDSLTTVLTSYYTSILPTATRHTLETAVLKLFSLIHTTASSLSSTATNGTMSAGLPHAPTYESGILFSLESAFNGLLHWINQVEPSLKLLAAWYRNLAVGTTTMDRTICIVIGYIVALAMSSCYFSQSLARIMFGDRAHGTIRQQYLILKTGFFLAIELFLFPIVCGLLLDFSTMRLPSLSSILGSIEYTWLNPVSAIFVYWFIGMMFMVMFTWLITNCRDILRPGVMWFIRDPNDPQFHPIKEIIQRPIGSQLKKLGTSATMYALIIIIGVGGVAQAIHYFGHDFLPLQMNLSRPLIVMPFDLIIIHIIVPAINRYFRPVRVIKRFWIKWMHFVCRQLRLTSFMFGVRTMDEEGVMRYPTWWGWFHGNVLQQHNHRRDGILEWNGQLVRAPKHDGVRFVPGRRMLVPVDATTHLPLDQHEQRLGHPASQAPGGEEANTVIVYTPPRFKQRVITFMVALWLSGSALLCSLTILPLVLGRYVFEKGFHLEVPVHDMYSYFVGGIVILLAGAFVGFLSDVINDVVSQSNTTGRVTSFATHSKNITYMVFKWSLVIAIFGVVIPLLFGSMMEMYILIPVRDLGDKVPHFDVLSVWIRGFACMNLVHGLLHVLPTNTFQVNLTQAFRQGVTNMDLKFLGTQVLRPLCLFCLAALVVPFLLALVIIHIFFGPDDPTTNIEVIQAAYPISTMIVGSYYIGHLVIKMGNRWVQSIREDYYLVGRTLHNMGE</sequence>
<dbReference type="InterPro" id="IPR013083">
    <property type="entry name" value="Znf_RING/FYVE/PHD"/>
</dbReference>
<organism evidence="16">
    <name type="scientific">Absidia glauca</name>
    <name type="common">Pin mould</name>
    <dbReference type="NCBI Taxonomy" id="4829"/>
    <lineage>
        <taxon>Eukaryota</taxon>
        <taxon>Fungi</taxon>
        <taxon>Fungi incertae sedis</taxon>
        <taxon>Mucoromycota</taxon>
        <taxon>Mucoromycotina</taxon>
        <taxon>Mucoromycetes</taxon>
        <taxon>Mucorales</taxon>
        <taxon>Cunninghamellaceae</taxon>
        <taxon>Absidia</taxon>
    </lineage>
</organism>
<dbReference type="EC" id="2.3.2.27" evidence="4"/>
<feature type="transmembrane region" description="Helical" evidence="14">
    <location>
        <begin position="1154"/>
        <end position="1176"/>
    </location>
</feature>
<feature type="transmembrane region" description="Helical" evidence="14">
    <location>
        <begin position="868"/>
        <end position="888"/>
    </location>
</feature>
<dbReference type="Gene3D" id="3.30.40.10">
    <property type="entry name" value="Zinc/RING finger domain, C3HC4 (zinc finger)"/>
    <property type="match status" value="1"/>
</dbReference>
<feature type="transmembrane region" description="Helical" evidence="14">
    <location>
        <begin position="903"/>
        <end position="923"/>
    </location>
</feature>
<gene>
    <name evidence="16" type="primary">ABSGL_11106.1 scaffold 12129</name>
</gene>
<evidence type="ECO:0000256" key="14">
    <source>
        <dbReference type="SAM" id="Phobius"/>
    </source>
</evidence>
<keyword evidence="7" id="KW-0479">Metal-binding</keyword>
<dbReference type="GO" id="GO:0036503">
    <property type="term" value="P:ERAD pathway"/>
    <property type="evidence" value="ECO:0007669"/>
    <property type="project" value="TreeGrafter"/>
</dbReference>
<dbReference type="InParanoid" id="A0A168QPD6"/>
<dbReference type="OMA" id="QGRIVIM"/>
<dbReference type="SMART" id="SM00744">
    <property type="entry name" value="RINGv"/>
    <property type="match status" value="1"/>
</dbReference>
<feature type="transmembrane region" description="Helical" evidence="14">
    <location>
        <begin position="1101"/>
        <end position="1120"/>
    </location>
</feature>
<feature type="transmembrane region" description="Helical" evidence="14">
    <location>
        <begin position="112"/>
        <end position="133"/>
    </location>
</feature>
<evidence type="ECO:0000256" key="6">
    <source>
        <dbReference type="ARBA" id="ARBA00022692"/>
    </source>
</evidence>
<dbReference type="EMBL" id="LT554433">
    <property type="protein sequence ID" value="SAM05237.1"/>
    <property type="molecule type" value="Genomic_DNA"/>
</dbReference>
<dbReference type="Pfam" id="PF12906">
    <property type="entry name" value="RINGv"/>
    <property type="match status" value="1"/>
</dbReference>